<dbReference type="GO" id="GO:0052689">
    <property type="term" value="F:carboxylic ester hydrolase activity"/>
    <property type="evidence" value="ECO:0007669"/>
    <property type="project" value="UniProtKB-KW"/>
</dbReference>
<protein>
    <recommendedName>
        <fullName evidence="4">Carboxylesterase type B domain-containing protein</fullName>
    </recommendedName>
</protein>
<reference evidence="5" key="1">
    <citation type="submission" date="2021-02" db="EMBL/GenBank/DDBJ databases">
        <authorList>
            <person name="Nowell W R."/>
        </authorList>
    </citation>
    <scope>NUCLEOTIDE SEQUENCE</scope>
</reference>
<evidence type="ECO:0000313" key="5">
    <source>
        <dbReference type="EMBL" id="CAF5134815.1"/>
    </source>
</evidence>
<name>A0A822G5X5_9BILA</name>
<proteinExistence type="inferred from homology"/>
<dbReference type="Pfam" id="PF00135">
    <property type="entry name" value="COesterase"/>
    <property type="match status" value="1"/>
</dbReference>
<sequence>CLYLNIWTPITTQKQQQQQPLAVMVWIYGGGFTSGSSSLRVYDGSILASTQNVIVVSMEY</sequence>
<dbReference type="EMBL" id="CAJOBR010087313">
    <property type="protein sequence ID" value="CAF5134815.1"/>
    <property type="molecule type" value="Genomic_DNA"/>
</dbReference>
<feature type="non-terminal residue" evidence="5">
    <location>
        <position position="60"/>
    </location>
</feature>
<evidence type="ECO:0000256" key="2">
    <source>
        <dbReference type="ARBA" id="ARBA00022487"/>
    </source>
</evidence>
<accession>A0A822G5X5</accession>
<dbReference type="InterPro" id="IPR029058">
    <property type="entry name" value="AB_hydrolase_fold"/>
</dbReference>
<keyword evidence="2" id="KW-0719">Serine esterase</keyword>
<evidence type="ECO:0000256" key="3">
    <source>
        <dbReference type="ARBA" id="ARBA00022801"/>
    </source>
</evidence>
<dbReference type="SUPFAM" id="SSF53474">
    <property type="entry name" value="alpha/beta-Hydrolases"/>
    <property type="match status" value="1"/>
</dbReference>
<dbReference type="Gene3D" id="3.40.50.1820">
    <property type="entry name" value="alpha/beta hydrolase"/>
    <property type="match status" value="1"/>
</dbReference>
<dbReference type="PANTHER" id="PTHR43918">
    <property type="entry name" value="ACETYLCHOLINESTERASE"/>
    <property type="match status" value="1"/>
</dbReference>
<organism evidence="5 6">
    <name type="scientific">Rotaria socialis</name>
    <dbReference type="NCBI Taxonomy" id="392032"/>
    <lineage>
        <taxon>Eukaryota</taxon>
        <taxon>Metazoa</taxon>
        <taxon>Spiralia</taxon>
        <taxon>Gnathifera</taxon>
        <taxon>Rotifera</taxon>
        <taxon>Eurotatoria</taxon>
        <taxon>Bdelloidea</taxon>
        <taxon>Philodinida</taxon>
        <taxon>Philodinidae</taxon>
        <taxon>Rotaria</taxon>
    </lineage>
</organism>
<dbReference type="InterPro" id="IPR050654">
    <property type="entry name" value="AChE-related_enzymes"/>
</dbReference>
<evidence type="ECO:0000259" key="4">
    <source>
        <dbReference type="Pfam" id="PF00135"/>
    </source>
</evidence>
<comment type="caution">
    <text evidence="5">The sequence shown here is derived from an EMBL/GenBank/DDBJ whole genome shotgun (WGS) entry which is preliminary data.</text>
</comment>
<evidence type="ECO:0000313" key="6">
    <source>
        <dbReference type="Proteomes" id="UP000663848"/>
    </source>
</evidence>
<dbReference type="PANTHER" id="PTHR43918:SF4">
    <property type="entry name" value="CARBOXYLIC ESTER HYDROLASE"/>
    <property type="match status" value="1"/>
</dbReference>
<gene>
    <name evidence="5" type="ORF">QYT958_LOCUS47160</name>
</gene>
<comment type="similarity">
    <text evidence="1">Belongs to the type-B carboxylesterase/lipase family.</text>
</comment>
<dbReference type="AlphaFoldDB" id="A0A822G5X5"/>
<dbReference type="InterPro" id="IPR002018">
    <property type="entry name" value="CarbesteraseB"/>
</dbReference>
<evidence type="ECO:0000256" key="1">
    <source>
        <dbReference type="ARBA" id="ARBA00005964"/>
    </source>
</evidence>
<dbReference type="Proteomes" id="UP000663848">
    <property type="component" value="Unassembled WGS sequence"/>
</dbReference>
<feature type="domain" description="Carboxylesterase type B" evidence="4">
    <location>
        <begin position="1"/>
        <end position="60"/>
    </location>
</feature>
<feature type="non-terminal residue" evidence="5">
    <location>
        <position position="1"/>
    </location>
</feature>
<keyword evidence="3" id="KW-0378">Hydrolase</keyword>